<accession>A0A8J3Y8K5</accession>
<dbReference type="GO" id="GO:0005886">
    <property type="term" value="C:plasma membrane"/>
    <property type="evidence" value="ECO:0007669"/>
    <property type="project" value="UniProtKB-SubCell"/>
</dbReference>
<feature type="transmembrane region" description="Helical" evidence="7">
    <location>
        <begin position="156"/>
        <end position="176"/>
    </location>
</feature>
<dbReference type="PANTHER" id="PTHR12677">
    <property type="entry name" value="GOLGI APPARATUS MEMBRANE PROTEIN TVP38-RELATED"/>
    <property type="match status" value="1"/>
</dbReference>
<feature type="transmembrane region" description="Helical" evidence="7">
    <location>
        <begin position="272"/>
        <end position="292"/>
    </location>
</feature>
<evidence type="ECO:0000256" key="3">
    <source>
        <dbReference type="ARBA" id="ARBA00022475"/>
    </source>
</evidence>
<evidence type="ECO:0000256" key="5">
    <source>
        <dbReference type="ARBA" id="ARBA00022989"/>
    </source>
</evidence>
<feature type="domain" description="VTT" evidence="9">
    <location>
        <begin position="208"/>
        <end position="324"/>
    </location>
</feature>
<evidence type="ECO:0000256" key="1">
    <source>
        <dbReference type="ARBA" id="ARBA00004651"/>
    </source>
</evidence>
<dbReference type="AlphaFoldDB" id="A0A8J3Y8K5"/>
<keyword evidence="6 7" id="KW-0472">Membrane</keyword>
<comment type="similarity">
    <text evidence="2 7">Belongs to the TVP38/TMEM64 family.</text>
</comment>
<name>A0A8J3Y8K5_9ACTN</name>
<keyword evidence="5 7" id="KW-1133">Transmembrane helix</keyword>
<organism evidence="10 11">
    <name type="scientific">Spirilliplanes yamanashiensis</name>
    <dbReference type="NCBI Taxonomy" id="42233"/>
    <lineage>
        <taxon>Bacteria</taxon>
        <taxon>Bacillati</taxon>
        <taxon>Actinomycetota</taxon>
        <taxon>Actinomycetes</taxon>
        <taxon>Micromonosporales</taxon>
        <taxon>Micromonosporaceae</taxon>
        <taxon>Spirilliplanes</taxon>
    </lineage>
</organism>
<gene>
    <name evidence="10" type="ORF">Sya03_27490</name>
</gene>
<evidence type="ECO:0000313" key="11">
    <source>
        <dbReference type="Proteomes" id="UP000652013"/>
    </source>
</evidence>
<feature type="transmembrane region" description="Helical" evidence="7">
    <location>
        <begin position="332"/>
        <end position="352"/>
    </location>
</feature>
<comment type="caution">
    <text evidence="10">The sequence shown here is derived from an EMBL/GenBank/DDBJ whole genome shotgun (WGS) entry which is preliminary data.</text>
</comment>
<evidence type="ECO:0000256" key="4">
    <source>
        <dbReference type="ARBA" id="ARBA00022692"/>
    </source>
</evidence>
<feature type="transmembrane region" description="Helical" evidence="7">
    <location>
        <begin position="220"/>
        <end position="244"/>
    </location>
</feature>
<feature type="region of interest" description="Disordered" evidence="8">
    <location>
        <begin position="1"/>
        <end position="27"/>
    </location>
</feature>
<dbReference type="EMBL" id="BOOY01000020">
    <property type="protein sequence ID" value="GIJ03397.1"/>
    <property type="molecule type" value="Genomic_DNA"/>
</dbReference>
<evidence type="ECO:0000256" key="8">
    <source>
        <dbReference type="SAM" id="MobiDB-lite"/>
    </source>
</evidence>
<evidence type="ECO:0000313" key="10">
    <source>
        <dbReference type="EMBL" id="GIJ03397.1"/>
    </source>
</evidence>
<keyword evidence="4 7" id="KW-0812">Transmembrane</keyword>
<protein>
    <recommendedName>
        <fullName evidence="7">TVP38/TMEM64 family membrane protein</fullName>
    </recommendedName>
</protein>
<evidence type="ECO:0000256" key="6">
    <source>
        <dbReference type="ARBA" id="ARBA00023136"/>
    </source>
</evidence>
<dbReference type="Proteomes" id="UP000652013">
    <property type="component" value="Unassembled WGS sequence"/>
</dbReference>
<evidence type="ECO:0000259" key="9">
    <source>
        <dbReference type="Pfam" id="PF09335"/>
    </source>
</evidence>
<dbReference type="InterPro" id="IPR032816">
    <property type="entry name" value="VTT_dom"/>
</dbReference>
<reference evidence="10" key="1">
    <citation type="submission" date="2021-01" db="EMBL/GenBank/DDBJ databases">
        <title>Whole genome shotgun sequence of Spirilliplanes yamanashiensis NBRC 15828.</title>
        <authorList>
            <person name="Komaki H."/>
            <person name="Tamura T."/>
        </authorList>
    </citation>
    <scope>NUCLEOTIDE SEQUENCE</scope>
    <source>
        <strain evidence="10">NBRC 15828</strain>
    </source>
</reference>
<proteinExistence type="inferred from homology"/>
<evidence type="ECO:0000256" key="2">
    <source>
        <dbReference type="ARBA" id="ARBA00008640"/>
    </source>
</evidence>
<keyword evidence="3 7" id="KW-1003">Cell membrane</keyword>
<sequence length="366" mass="37630">MTDARRSDTPKPPTGHRTATRRPDDVVMRDAQHTRRPAVASPAGHAVAVRCPRTGVLLAAHPATGRAVGRRPHAEFTRDHGHHFPVARVVPLDAPATPAPTAAPPAPHVPPHTAPEPALTTIDLAPAALAPTSARAGLPTDSPTRRRLSPAARRRLVRGGTLVLVVGALGALAAVLPIRELLHDVRALGPAAAVGVAVIGGLLLSVLVPRTAITIACGMLLGPAVGAVAALAAAMIAAAATYFAGRWAGHGALRARAGGRLDRLDGWLNRRGLSAVLLVRFLPLAPFGLIGYAYGTTSVCRKNYLLGTLLAAVPSAVTYAVIGAAVTAPGEMNPATLAPAAIGFTLTTTIVWRWRRAARRAAAAAA</sequence>
<feature type="transmembrane region" description="Helical" evidence="7">
    <location>
        <begin position="188"/>
        <end position="208"/>
    </location>
</feature>
<dbReference type="Pfam" id="PF09335">
    <property type="entry name" value="VTT_dom"/>
    <property type="match status" value="1"/>
</dbReference>
<dbReference type="PANTHER" id="PTHR12677:SF59">
    <property type="entry name" value="GOLGI APPARATUS MEMBRANE PROTEIN TVP38-RELATED"/>
    <property type="match status" value="1"/>
</dbReference>
<keyword evidence="11" id="KW-1185">Reference proteome</keyword>
<evidence type="ECO:0000256" key="7">
    <source>
        <dbReference type="RuleBase" id="RU366058"/>
    </source>
</evidence>
<comment type="subcellular location">
    <subcellularLocation>
        <location evidence="1 7">Cell membrane</location>
        <topology evidence="1 7">Multi-pass membrane protein</topology>
    </subcellularLocation>
</comment>
<feature type="transmembrane region" description="Helical" evidence="7">
    <location>
        <begin position="304"/>
        <end position="326"/>
    </location>
</feature>
<dbReference type="InterPro" id="IPR015414">
    <property type="entry name" value="TMEM64"/>
</dbReference>